<protein>
    <recommendedName>
        <fullName evidence="4">SEA domain-containing protein</fullName>
    </recommendedName>
</protein>
<evidence type="ECO:0008006" key="4">
    <source>
        <dbReference type="Google" id="ProtNLM"/>
    </source>
</evidence>
<evidence type="ECO:0000256" key="1">
    <source>
        <dbReference type="SAM" id="Phobius"/>
    </source>
</evidence>
<keyword evidence="3" id="KW-1185">Reference proteome</keyword>
<reference evidence="2" key="1">
    <citation type="submission" date="2022-11" db="EMBL/GenBank/DDBJ databases">
        <title>Centuries of genome instability and evolution in soft-shell clam transmissible cancer (bioRxiv).</title>
        <authorList>
            <person name="Hart S.F.M."/>
            <person name="Yonemitsu M.A."/>
            <person name="Giersch R.M."/>
            <person name="Beal B.F."/>
            <person name="Arriagada G."/>
            <person name="Davis B.W."/>
            <person name="Ostrander E.A."/>
            <person name="Goff S.P."/>
            <person name="Metzger M.J."/>
        </authorList>
    </citation>
    <scope>NUCLEOTIDE SEQUENCE</scope>
    <source>
        <strain evidence="2">MELC-2E11</strain>
        <tissue evidence="2">Siphon/mantle</tissue>
    </source>
</reference>
<name>A0ABY7ECU4_MYAAR</name>
<keyword evidence="1" id="KW-0812">Transmembrane</keyword>
<organism evidence="2 3">
    <name type="scientific">Mya arenaria</name>
    <name type="common">Soft-shell clam</name>
    <dbReference type="NCBI Taxonomy" id="6604"/>
    <lineage>
        <taxon>Eukaryota</taxon>
        <taxon>Metazoa</taxon>
        <taxon>Spiralia</taxon>
        <taxon>Lophotrochozoa</taxon>
        <taxon>Mollusca</taxon>
        <taxon>Bivalvia</taxon>
        <taxon>Autobranchia</taxon>
        <taxon>Heteroconchia</taxon>
        <taxon>Euheterodonta</taxon>
        <taxon>Imparidentia</taxon>
        <taxon>Neoheterodontei</taxon>
        <taxon>Myida</taxon>
        <taxon>Myoidea</taxon>
        <taxon>Myidae</taxon>
        <taxon>Mya</taxon>
    </lineage>
</organism>
<keyword evidence="1" id="KW-1133">Transmembrane helix</keyword>
<dbReference type="EMBL" id="CP111016">
    <property type="protein sequence ID" value="WAR06533.1"/>
    <property type="molecule type" value="Genomic_DNA"/>
</dbReference>
<sequence length="232" mass="25644">MFFICPLCTCTCQHISEFYFGSGVRAVYIYFVINVPRKDVPLNCTVPRSVATLADNIRQQLVAYMARYLGNIPFRITIRYMRIGSIQVNATIEKPDTLEASQRFSEAFFALDDVPFSIGGVPYNTSAIALNNTPIVTVVRGKPEDVCRVFLVDRGQCPNNGVCKVVDGTPGCFPAQVDDGEKLILGLAIGIPLFFLACLALVLCALLLYRRRMQKHADDSSSSTERCALDLV</sequence>
<dbReference type="Proteomes" id="UP001164746">
    <property type="component" value="Chromosome 5"/>
</dbReference>
<keyword evidence="1" id="KW-0472">Membrane</keyword>
<proteinExistence type="predicted"/>
<evidence type="ECO:0000313" key="3">
    <source>
        <dbReference type="Proteomes" id="UP001164746"/>
    </source>
</evidence>
<accession>A0ABY7ECU4</accession>
<evidence type="ECO:0000313" key="2">
    <source>
        <dbReference type="EMBL" id="WAR06533.1"/>
    </source>
</evidence>
<feature type="transmembrane region" description="Helical" evidence="1">
    <location>
        <begin position="183"/>
        <end position="209"/>
    </location>
</feature>
<gene>
    <name evidence="2" type="ORF">MAR_021902</name>
</gene>